<evidence type="ECO:0000313" key="2">
    <source>
        <dbReference type="Proteomes" id="UP000000683"/>
    </source>
</evidence>
<dbReference type="SUPFAM" id="SSF52540">
    <property type="entry name" value="P-loop containing nucleoside triphosphate hydrolases"/>
    <property type="match status" value="1"/>
</dbReference>
<dbReference type="Gene3D" id="3.40.50.300">
    <property type="entry name" value="P-loop containing nucleotide triphosphate hydrolases"/>
    <property type="match status" value="1"/>
</dbReference>
<evidence type="ECO:0000313" key="1">
    <source>
        <dbReference type="EMBL" id="AEF03636.1"/>
    </source>
</evidence>
<dbReference type="AlphaFoldDB" id="F5ZBH9"/>
<evidence type="ECO:0008006" key="3">
    <source>
        <dbReference type="Google" id="ProtNLM"/>
    </source>
</evidence>
<reference evidence="1 2" key="1">
    <citation type="journal article" date="2011" name="J. Bacteriol.">
        <title>Complete genome sequence of the polycyclic aromatic hydrocarbon-degrading bacterium Alteromonas sp. strain SN2.</title>
        <authorList>
            <person name="Jin H.M."/>
            <person name="Jeong H."/>
            <person name="Moon E.J."/>
            <person name="Math R.K."/>
            <person name="Lee K."/>
            <person name="Kim H.J."/>
            <person name="Jeon C.O."/>
            <person name="Oh T.K."/>
            <person name="Kim J.F."/>
        </authorList>
    </citation>
    <scope>NUCLEOTIDE SEQUENCE [LARGE SCALE GENOMIC DNA]</scope>
    <source>
        <strain evidence="2">JCM 17741 / KACC 18427 / KCTC 11700BP / SN2</strain>
    </source>
</reference>
<dbReference type="EMBL" id="CP002339">
    <property type="protein sequence ID" value="AEF03636.1"/>
    <property type="molecule type" value="Genomic_DNA"/>
</dbReference>
<dbReference type="KEGG" id="alt:ambt_10570"/>
<protein>
    <recommendedName>
        <fullName evidence="3">Sulfotransferase domain-containing protein</fullName>
    </recommendedName>
</protein>
<accession>F5ZBH9</accession>
<gene>
    <name evidence="1" type="ordered locus">ambt_10570</name>
</gene>
<keyword evidence="2" id="KW-1185">Reference proteome</keyword>
<dbReference type="eggNOG" id="ENOG5032SK5">
    <property type="taxonomic scope" value="Bacteria"/>
</dbReference>
<sequence>MSMSHFQRLAYLSKNLSLLTAKPNRIYMLSHMRSRSSLLSHILGSNPNISGYSELSIKYRDRLAGLDQKIKLHQDELLVNSVVKLFDKILHNSFDFQNVSSLNTPEVDILIMLRPPESTIKSIVTMGEKNDNAKYADISWASGYYKDRVEKITRMAKELERFFFLKSDDIVNFPEETLSKLSKFMDLPIPLTSEYGSFSQTGMKKSGDTSENIKLGKIVKTVSVR</sequence>
<proteinExistence type="predicted"/>
<name>F5ZBH9_ALTNA</name>
<dbReference type="Proteomes" id="UP000000683">
    <property type="component" value="Chromosome"/>
</dbReference>
<organism evidence="1 2">
    <name type="scientific">Alteromonas naphthalenivorans</name>
    <dbReference type="NCBI Taxonomy" id="715451"/>
    <lineage>
        <taxon>Bacteria</taxon>
        <taxon>Pseudomonadati</taxon>
        <taxon>Pseudomonadota</taxon>
        <taxon>Gammaproteobacteria</taxon>
        <taxon>Alteromonadales</taxon>
        <taxon>Alteromonadaceae</taxon>
        <taxon>Alteromonas/Salinimonas group</taxon>
        <taxon>Alteromonas</taxon>
    </lineage>
</organism>
<dbReference type="HOGENOM" id="CLU_085995_0_0_6"/>
<dbReference type="InterPro" id="IPR027417">
    <property type="entry name" value="P-loop_NTPase"/>
</dbReference>